<evidence type="ECO:0000256" key="9">
    <source>
        <dbReference type="ARBA" id="ARBA00023002"/>
    </source>
</evidence>
<evidence type="ECO:0000256" key="11">
    <source>
        <dbReference type="PIRSR" id="PIRSR000294-1"/>
    </source>
</evidence>
<dbReference type="KEGG" id="amah:DLM_4083"/>
<dbReference type="OrthoDB" id="9805202at2"/>
<dbReference type="SUPFAM" id="SSF46626">
    <property type="entry name" value="Cytochrome c"/>
    <property type="match status" value="2"/>
</dbReference>
<feature type="domain" description="Cytochrome c" evidence="14">
    <location>
        <begin position="46"/>
        <end position="154"/>
    </location>
</feature>
<dbReference type="EMBL" id="AP018823">
    <property type="protein sequence ID" value="BBF87657.1"/>
    <property type="molecule type" value="Genomic_DNA"/>
</dbReference>
<reference evidence="16" key="3">
    <citation type="journal article" date="2017" name="Plant Physiol. Biochem.">
        <title>Differential oxidative and antioxidative response of duckweed Lemna minor toward plant growth promoting/inhibiting bacteria.</title>
        <authorList>
            <person name="Ishizawa H."/>
            <person name="Kuroda M."/>
            <person name="Morikawa M."/>
            <person name="Ike M."/>
        </authorList>
    </citation>
    <scope>NUCLEOTIDE SEQUENCE [LARGE SCALE GENOMIC DNA]</scope>
    <source>
        <strain evidence="16">H3</strain>
    </source>
</reference>
<feature type="binding site" description="covalent" evidence="11">
    <location>
        <position position="68"/>
    </location>
    <ligand>
        <name>heme c</name>
        <dbReference type="ChEBI" id="CHEBI:61717"/>
        <label>1</label>
    </ligand>
</feature>
<keyword evidence="2" id="KW-0813">Transport</keyword>
<reference evidence="15 16" key="2">
    <citation type="journal article" date="2017" name="Genome Announc.">
        <title>Draft genome sequence of Aquitalea magnusonii strain H3, a plant growth-promoting bacterium of duckweed Lemna minor.</title>
        <authorList>
            <person name="Ishizawa H."/>
            <person name="Kuroda M."/>
            <person name="Ike M."/>
        </authorList>
    </citation>
    <scope>NUCLEOTIDE SEQUENCE [LARGE SCALE GENOMIC DNA]</scope>
    <source>
        <strain evidence="15 16">H3</strain>
    </source>
</reference>
<accession>A0A3G9GUE5</accession>
<dbReference type="PANTHER" id="PTHR30600">
    <property type="entry name" value="CYTOCHROME C PEROXIDASE-RELATED"/>
    <property type="match status" value="1"/>
</dbReference>
<protein>
    <submittedName>
        <fullName evidence="15">Cytochrome c551 peroxidase</fullName>
        <ecNumber evidence="15">1.11.1.5</ecNumber>
    </submittedName>
</protein>
<evidence type="ECO:0000256" key="10">
    <source>
        <dbReference type="ARBA" id="ARBA00023004"/>
    </source>
</evidence>
<dbReference type="Gene3D" id="1.10.760.10">
    <property type="entry name" value="Cytochrome c-like domain"/>
    <property type="match status" value="2"/>
</dbReference>
<keyword evidence="10 12" id="KW-0408">Iron</keyword>
<dbReference type="InterPro" id="IPR026259">
    <property type="entry name" value="MauG/Cytc_peroxidase"/>
</dbReference>
<comment type="PTM">
    <text evidence="11">Binds 2 heme groups per subunit.</text>
</comment>
<feature type="binding site" description="axial binding residue" evidence="12">
    <location>
        <position position="287"/>
    </location>
    <ligand>
        <name>heme c</name>
        <dbReference type="ChEBI" id="CHEBI:61717"/>
        <label>2</label>
    </ligand>
    <ligandPart>
        <name>Fe</name>
        <dbReference type="ChEBI" id="CHEBI:18248"/>
    </ligandPart>
</feature>
<comment type="subcellular location">
    <subcellularLocation>
        <location evidence="1">Periplasm</location>
    </subcellularLocation>
</comment>
<evidence type="ECO:0000256" key="2">
    <source>
        <dbReference type="ARBA" id="ARBA00022448"/>
    </source>
</evidence>
<feature type="binding site" description="covalent" evidence="11">
    <location>
        <position position="212"/>
    </location>
    <ligand>
        <name>heme c</name>
        <dbReference type="ChEBI" id="CHEBI:61717"/>
        <label>2</label>
    </ligand>
</feature>
<evidence type="ECO:0000259" key="14">
    <source>
        <dbReference type="PROSITE" id="PS51007"/>
    </source>
</evidence>
<keyword evidence="8" id="KW-0249">Electron transport</keyword>
<evidence type="ECO:0000256" key="3">
    <source>
        <dbReference type="ARBA" id="ARBA00022559"/>
    </source>
</evidence>
<dbReference type="EC" id="1.11.1.5" evidence="15"/>
<evidence type="ECO:0000313" key="16">
    <source>
        <dbReference type="Proteomes" id="UP000198290"/>
    </source>
</evidence>
<keyword evidence="4 11" id="KW-0349">Heme</keyword>
<dbReference type="InterPro" id="IPR004852">
    <property type="entry name" value="Di-haem_cyt_c_peroxidsae"/>
</dbReference>
<keyword evidence="6 13" id="KW-0732">Signal</keyword>
<feature type="binding site" description="covalent" evidence="11">
    <location>
        <position position="71"/>
    </location>
    <ligand>
        <name>heme c</name>
        <dbReference type="ChEBI" id="CHEBI:61717"/>
        <label>1</label>
    </ligand>
</feature>
<dbReference type="InterPro" id="IPR009056">
    <property type="entry name" value="Cyt_c-like_dom"/>
</dbReference>
<evidence type="ECO:0000256" key="1">
    <source>
        <dbReference type="ARBA" id="ARBA00004418"/>
    </source>
</evidence>
<evidence type="ECO:0000256" key="12">
    <source>
        <dbReference type="PIRSR" id="PIRSR000294-2"/>
    </source>
</evidence>
<dbReference type="GO" id="GO:0020037">
    <property type="term" value="F:heme binding"/>
    <property type="evidence" value="ECO:0007669"/>
    <property type="project" value="InterPro"/>
</dbReference>
<dbReference type="GO" id="GO:0042597">
    <property type="term" value="C:periplasmic space"/>
    <property type="evidence" value="ECO:0007669"/>
    <property type="project" value="UniProtKB-SubCell"/>
</dbReference>
<evidence type="ECO:0000256" key="5">
    <source>
        <dbReference type="ARBA" id="ARBA00022723"/>
    </source>
</evidence>
<evidence type="ECO:0000256" key="13">
    <source>
        <dbReference type="SAM" id="SignalP"/>
    </source>
</evidence>
<evidence type="ECO:0000313" key="15">
    <source>
        <dbReference type="EMBL" id="BBF87657.1"/>
    </source>
</evidence>
<dbReference type="InterPro" id="IPR036909">
    <property type="entry name" value="Cyt_c-like_dom_sf"/>
</dbReference>
<comment type="cofactor">
    <cofactor evidence="11">
        <name>heme</name>
        <dbReference type="ChEBI" id="CHEBI:30413"/>
    </cofactor>
    <text evidence="11">Binds 2 heme groups.</text>
</comment>
<feature type="binding site" description="covalent" evidence="11">
    <location>
        <position position="215"/>
    </location>
    <ligand>
        <name>heme c</name>
        <dbReference type="ChEBI" id="CHEBI:61717"/>
        <label>2</label>
    </ligand>
</feature>
<dbReference type="PANTHER" id="PTHR30600:SF7">
    <property type="entry name" value="CYTOCHROME C PEROXIDASE-RELATED"/>
    <property type="match status" value="1"/>
</dbReference>
<gene>
    <name evidence="15" type="ORF">DLM_4083</name>
</gene>
<dbReference type="FunFam" id="1.10.760.10:FF:000004">
    <property type="entry name" value="Cytochrome c peroxidase"/>
    <property type="match status" value="1"/>
</dbReference>
<feature type="signal peptide" evidence="13">
    <location>
        <begin position="1"/>
        <end position="25"/>
    </location>
</feature>
<dbReference type="Pfam" id="PF00034">
    <property type="entry name" value="Cytochrom_C"/>
    <property type="match status" value="1"/>
</dbReference>
<feature type="binding site" description="axial binding residue" evidence="12">
    <location>
        <position position="72"/>
    </location>
    <ligand>
        <name>heme c</name>
        <dbReference type="ChEBI" id="CHEBI:61717"/>
        <label>1</label>
    </ligand>
    <ligandPart>
        <name>Fe</name>
        <dbReference type="ChEBI" id="CHEBI:18248"/>
    </ligandPart>
</feature>
<dbReference type="InterPro" id="IPR051395">
    <property type="entry name" value="Cytochrome_c_Peroxidase/MauG"/>
</dbReference>
<proteinExistence type="predicted"/>
<evidence type="ECO:0000256" key="7">
    <source>
        <dbReference type="ARBA" id="ARBA00022764"/>
    </source>
</evidence>
<evidence type="ECO:0000256" key="8">
    <source>
        <dbReference type="ARBA" id="ARBA00022982"/>
    </source>
</evidence>
<dbReference type="STRING" id="332411.VI06_18975"/>
<dbReference type="Pfam" id="PF03150">
    <property type="entry name" value="CCP_MauG"/>
    <property type="match status" value="1"/>
</dbReference>
<keyword evidence="9 15" id="KW-0560">Oxidoreductase</keyword>
<evidence type="ECO:0000256" key="4">
    <source>
        <dbReference type="ARBA" id="ARBA00022617"/>
    </source>
</evidence>
<dbReference type="PIRSF" id="PIRSF000294">
    <property type="entry name" value="Cytochrome-c_peroxidase"/>
    <property type="match status" value="1"/>
</dbReference>
<dbReference type="Proteomes" id="UP000198290">
    <property type="component" value="Chromosome"/>
</dbReference>
<feature type="binding site" description="axial binding residue" evidence="12">
    <location>
        <position position="216"/>
    </location>
    <ligand>
        <name>heme c</name>
        <dbReference type="ChEBI" id="CHEBI:61717"/>
        <label>2</label>
    </ligand>
    <ligandPart>
        <name>Fe</name>
        <dbReference type="ChEBI" id="CHEBI:18248"/>
    </ligandPart>
</feature>
<feature type="domain" description="Cytochrome c" evidence="14">
    <location>
        <begin position="198"/>
        <end position="312"/>
    </location>
</feature>
<dbReference type="GO" id="GO:0046872">
    <property type="term" value="F:metal ion binding"/>
    <property type="evidence" value="ECO:0007669"/>
    <property type="project" value="UniProtKB-KW"/>
</dbReference>
<keyword evidence="16" id="KW-1185">Reference proteome</keyword>
<sequence length="337" mass="36591">MEQTMKSLRYFSMLLPLFTATVVHAAASIQSEPIQPIPKAVIKNPAMVELGKKLFFEPRLSKSGFISCNSCHNLSTGGSDNLSSSIGDHWQQGPIRSPTVLNSSMNVAQFWDGRAKSLQEQASGPIANPKEMASNHVLALDVLRSIPAYVNEFDKVFGHKQITMQEVTQAIAAFEETLVTPDSRFDLWLKGNKKALNTQELRGYQTFKTAGCVACHNGPAVGGNSFQKMGLVAPYHTSNPAQGRAGVTGKEADRMSFKVPSLRNVALRAPYFHDAGAPTLEAAVTTMGQLQLGRSFNKQEVADIVAFLHTLTGKQPQIVLPVLPASSNNTPRPTPFN</sequence>
<reference evidence="16" key="1">
    <citation type="journal article" date="2017" name="Biotechnol. Biofuels">
        <title>Evaluation of environmental bacterial communities as a factor affecting the growth of duckweed Lemna minor.</title>
        <authorList>
            <person name="Ishizawa H."/>
            <person name="Kuroda M."/>
            <person name="Morikawa M."/>
            <person name="Ike M."/>
        </authorList>
    </citation>
    <scope>NUCLEOTIDE SEQUENCE [LARGE SCALE GENOMIC DNA]</scope>
    <source>
        <strain evidence="16">H3</strain>
    </source>
</reference>
<keyword evidence="7" id="KW-0574">Periplasm</keyword>
<name>A0A3G9GUE5_9NEIS</name>
<keyword evidence="3 15" id="KW-0575">Peroxidase</keyword>
<organism evidence="15 16">
    <name type="scientific">Aquitalea magnusonii</name>
    <dbReference type="NCBI Taxonomy" id="332411"/>
    <lineage>
        <taxon>Bacteria</taxon>
        <taxon>Pseudomonadati</taxon>
        <taxon>Pseudomonadota</taxon>
        <taxon>Betaproteobacteria</taxon>
        <taxon>Neisseriales</taxon>
        <taxon>Chromobacteriaceae</taxon>
        <taxon>Aquitalea</taxon>
    </lineage>
</organism>
<dbReference type="GO" id="GO:0004130">
    <property type="term" value="F:cytochrome-c peroxidase activity"/>
    <property type="evidence" value="ECO:0007669"/>
    <property type="project" value="UniProtKB-EC"/>
</dbReference>
<dbReference type="AlphaFoldDB" id="A0A3G9GUE5"/>
<keyword evidence="5 12" id="KW-0479">Metal-binding</keyword>
<evidence type="ECO:0000256" key="6">
    <source>
        <dbReference type="ARBA" id="ARBA00022729"/>
    </source>
</evidence>
<dbReference type="PROSITE" id="PS51007">
    <property type="entry name" value="CYTC"/>
    <property type="match status" value="2"/>
</dbReference>
<dbReference type="GO" id="GO:0009055">
    <property type="term" value="F:electron transfer activity"/>
    <property type="evidence" value="ECO:0007669"/>
    <property type="project" value="InterPro"/>
</dbReference>
<feature type="chain" id="PRO_5018295544" evidence="13">
    <location>
        <begin position="26"/>
        <end position="337"/>
    </location>
</feature>